<reference evidence="12 13" key="1">
    <citation type="journal article" date="2013" name="BMC Genomics">
        <title>Genome sequencing and comparative genomics of honey bee microsporidia, Nosema apis reveal novel insights into host-parasite interactions.</title>
        <authorList>
            <person name="Chen Yp."/>
            <person name="Pettis J.S."/>
            <person name="Zhao Y."/>
            <person name="Liu X."/>
            <person name="Tallon L.J."/>
            <person name="Sadzewicz L.D."/>
            <person name="Li R."/>
            <person name="Zheng H."/>
            <person name="Huang S."/>
            <person name="Zhang X."/>
            <person name="Hamilton M.C."/>
            <person name="Pernal S.F."/>
            <person name="Melathopoulos A.P."/>
            <person name="Yan X."/>
            <person name="Evans J.D."/>
        </authorList>
    </citation>
    <scope>NUCLEOTIDE SEQUENCE [LARGE SCALE GENOMIC DNA]</scope>
    <source>
        <strain evidence="12 13">BRL 01</strain>
    </source>
</reference>
<comment type="pathway">
    <text evidence="1">Carbohydrate degradation; glycolysis; pyruvate from D-glyceraldehyde 3-phosphate: step 4/5.</text>
</comment>
<feature type="binding site" evidence="9">
    <location>
        <position position="245"/>
    </location>
    <ligand>
        <name>Mg(2+)</name>
        <dbReference type="ChEBI" id="CHEBI:18420"/>
    </ligand>
</feature>
<dbReference type="InterPro" id="IPR020810">
    <property type="entry name" value="Enolase_C"/>
</dbReference>
<feature type="binding site" evidence="9">
    <location>
        <position position="314"/>
    </location>
    <ligand>
        <name>Mg(2+)</name>
        <dbReference type="ChEBI" id="CHEBI:18420"/>
    </ligand>
</feature>
<name>T0L7Z5_9MICR</name>
<keyword evidence="5" id="KW-0324">Glycolysis</keyword>
<dbReference type="SFLD" id="SFLDG00178">
    <property type="entry name" value="enolase"/>
    <property type="match status" value="1"/>
</dbReference>
<evidence type="ECO:0000313" key="13">
    <source>
        <dbReference type="Proteomes" id="UP000053780"/>
    </source>
</evidence>
<dbReference type="InterPro" id="IPR036849">
    <property type="entry name" value="Enolase-like_C_sf"/>
</dbReference>
<feature type="binding site" evidence="8">
    <location>
        <position position="169"/>
    </location>
    <ligand>
        <name>substrate</name>
    </ligand>
</feature>
<dbReference type="PIRSF" id="PIRSF001400">
    <property type="entry name" value="Enolase"/>
    <property type="match status" value="1"/>
</dbReference>
<dbReference type="Gene3D" id="3.30.390.10">
    <property type="entry name" value="Enolase-like, N-terminal domain"/>
    <property type="match status" value="1"/>
</dbReference>
<dbReference type="PRINTS" id="PR00148">
    <property type="entry name" value="ENOLASE"/>
</dbReference>
<feature type="binding site" evidence="8">
    <location>
        <position position="287"/>
    </location>
    <ligand>
        <name>substrate</name>
    </ligand>
</feature>
<evidence type="ECO:0000256" key="4">
    <source>
        <dbReference type="ARBA" id="ARBA00022842"/>
    </source>
</evidence>
<dbReference type="CDD" id="cd03313">
    <property type="entry name" value="enolase"/>
    <property type="match status" value="1"/>
</dbReference>
<feature type="binding site" evidence="8">
    <location>
        <position position="314"/>
    </location>
    <ligand>
        <name>substrate</name>
    </ligand>
</feature>
<protein>
    <recommendedName>
        <fullName evidence="3">phosphopyruvate hydratase</fullName>
        <ecNumber evidence="3">4.2.1.11</ecNumber>
    </recommendedName>
</protein>
<organism evidence="12 13">
    <name type="scientific">Vairimorpha apis BRL 01</name>
    <dbReference type="NCBI Taxonomy" id="1037528"/>
    <lineage>
        <taxon>Eukaryota</taxon>
        <taxon>Fungi</taxon>
        <taxon>Fungi incertae sedis</taxon>
        <taxon>Microsporidia</taxon>
        <taxon>Nosematidae</taxon>
        <taxon>Vairimorpha</taxon>
    </lineage>
</organism>
<evidence type="ECO:0000259" key="11">
    <source>
        <dbReference type="SMART" id="SM01193"/>
    </source>
</evidence>
<dbReference type="AlphaFoldDB" id="T0L7Z5"/>
<dbReference type="Pfam" id="PF03952">
    <property type="entry name" value="Enolase_N"/>
    <property type="match status" value="1"/>
</dbReference>
<keyword evidence="9" id="KW-0479">Metal-binding</keyword>
<comment type="similarity">
    <text evidence="2">Belongs to the enolase family.</text>
</comment>
<dbReference type="EC" id="4.2.1.11" evidence="3"/>
<dbReference type="SUPFAM" id="SSF54826">
    <property type="entry name" value="Enolase N-terminal domain-like"/>
    <property type="match status" value="1"/>
</dbReference>
<dbReference type="Proteomes" id="UP000053780">
    <property type="component" value="Unassembled WGS sequence"/>
</dbReference>
<feature type="binding site" evidence="9">
    <location>
        <position position="287"/>
    </location>
    <ligand>
        <name>Mg(2+)</name>
        <dbReference type="ChEBI" id="CHEBI:18420"/>
    </ligand>
</feature>
<dbReference type="Pfam" id="PF00113">
    <property type="entry name" value="Enolase_C"/>
    <property type="match status" value="1"/>
</dbReference>
<accession>T0L7Z5</accession>
<evidence type="ECO:0000313" key="12">
    <source>
        <dbReference type="EMBL" id="EQB60624.1"/>
    </source>
</evidence>
<dbReference type="SFLD" id="SFLDF00002">
    <property type="entry name" value="enolase"/>
    <property type="match status" value="1"/>
</dbReference>
<feature type="domain" description="Enolase C-terminal TIM barrel" evidence="10">
    <location>
        <begin position="144"/>
        <end position="415"/>
    </location>
</feature>
<dbReference type="PANTHER" id="PTHR11902:SF1">
    <property type="entry name" value="ENOLASE"/>
    <property type="match status" value="1"/>
</dbReference>
<dbReference type="SMART" id="SM01192">
    <property type="entry name" value="Enolase_C"/>
    <property type="match status" value="1"/>
</dbReference>
<dbReference type="HAMAP" id="MF_00318">
    <property type="entry name" value="Enolase"/>
    <property type="match status" value="1"/>
</dbReference>
<dbReference type="GO" id="GO:0000015">
    <property type="term" value="C:phosphopyruvate hydratase complex"/>
    <property type="evidence" value="ECO:0007669"/>
    <property type="project" value="InterPro"/>
</dbReference>
<dbReference type="PANTHER" id="PTHR11902">
    <property type="entry name" value="ENOLASE"/>
    <property type="match status" value="1"/>
</dbReference>
<evidence type="ECO:0000259" key="10">
    <source>
        <dbReference type="SMART" id="SM01192"/>
    </source>
</evidence>
<sequence>MKLSEVNITYKSRTILDSRGNPTSELDLIYDGKVYRSSCPSGASTGKNECVVLVDNKSRYNGKNIDGVHKIIKNVIFPFLKKSDVDIKNSNSVDELMLTIDTSKNKENIGVNALLPFSLSFCKLAAKLNNLPLFKYISTIYNTSLQMPKPHFNVLNGGMHSGNDFKIQEIMICFDTDDINESIESASVFYHSLKSIISKKYGSLFTSVGDEGGFAPPINSISEGIELLIQAGNECNKKNFKIALDVAANSFFIDGKYYITDDSYSTEELCDYYLNMLKSYPQIYSIEDPFSEDDIQGWSMFSKKAPKSLQIVGDDLTVTNYNLIKIAGEKKLCNVLLVKPNQIGTVCETLKAVNMARSFGMKIMISHRSGETEDTFISDLSVGIGADYIKSGAPCRGERVAKYNQLLRIQECLHK</sequence>
<dbReference type="InterPro" id="IPR029017">
    <property type="entry name" value="Enolase-like_N"/>
</dbReference>
<dbReference type="UniPathway" id="UPA00109">
    <property type="reaction ID" value="UER00187"/>
</dbReference>
<evidence type="ECO:0000256" key="2">
    <source>
        <dbReference type="ARBA" id="ARBA00009604"/>
    </source>
</evidence>
<evidence type="ECO:0000256" key="6">
    <source>
        <dbReference type="ARBA" id="ARBA00023239"/>
    </source>
</evidence>
<comment type="cofactor">
    <cofactor evidence="9">
        <name>Mg(2+)</name>
        <dbReference type="ChEBI" id="CHEBI:18420"/>
    </cofactor>
    <text evidence="9">Mg(2+) is required for catalysis and for stabilizing the dimer.</text>
</comment>
<feature type="active site" description="Proton acceptor" evidence="7">
    <location>
        <position position="339"/>
    </location>
</feature>
<feature type="binding site" evidence="8">
    <location>
        <position position="390"/>
    </location>
    <ligand>
        <name>substrate</name>
    </ligand>
</feature>
<dbReference type="VEuPathDB" id="MicrosporidiaDB:NAPIS_ORF01798"/>
<evidence type="ECO:0000256" key="9">
    <source>
        <dbReference type="PIRSR" id="PIRSR001400-3"/>
    </source>
</evidence>
<feature type="binding site" evidence="8">
    <location>
        <begin position="366"/>
        <end position="369"/>
    </location>
    <ligand>
        <name>substrate</name>
    </ligand>
</feature>
<feature type="domain" description="Enolase N-terminal" evidence="11">
    <location>
        <begin position="8"/>
        <end position="137"/>
    </location>
</feature>
<gene>
    <name evidence="12" type="ORF">NAPIS_ORF01798</name>
</gene>
<dbReference type="InterPro" id="IPR020811">
    <property type="entry name" value="Enolase_N"/>
</dbReference>
<keyword evidence="13" id="KW-1185">Reference proteome</keyword>
<keyword evidence="4 9" id="KW-0460">Magnesium</keyword>
<dbReference type="GO" id="GO:0004634">
    <property type="term" value="F:phosphopyruvate hydratase activity"/>
    <property type="evidence" value="ECO:0007669"/>
    <property type="project" value="UniProtKB-EC"/>
</dbReference>
<dbReference type="SMART" id="SM01193">
    <property type="entry name" value="Enolase_N"/>
    <property type="match status" value="1"/>
</dbReference>
<dbReference type="GO" id="GO:0000287">
    <property type="term" value="F:magnesium ion binding"/>
    <property type="evidence" value="ECO:0007669"/>
    <property type="project" value="InterPro"/>
</dbReference>
<dbReference type="Gene3D" id="3.20.20.120">
    <property type="entry name" value="Enolase-like C-terminal domain"/>
    <property type="match status" value="1"/>
</dbReference>
<evidence type="ECO:0000256" key="5">
    <source>
        <dbReference type="ARBA" id="ARBA00023152"/>
    </source>
</evidence>
<dbReference type="HOGENOM" id="CLU_031223_2_1_1"/>
<dbReference type="SFLD" id="SFLDS00001">
    <property type="entry name" value="Enolase"/>
    <property type="match status" value="1"/>
</dbReference>
<evidence type="ECO:0000256" key="8">
    <source>
        <dbReference type="PIRSR" id="PIRSR001400-2"/>
    </source>
</evidence>
<dbReference type="EMBL" id="KE647266">
    <property type="protein sequence ID" value="EQB60624.1"/>
    <property type="molecule type" value="Genomic_DNA"/>
</dbReference>
<dbReference type="OrthoDB" id="1739814at2759"/>
<feature type="binding site" evidence="8">
    <location>
        <position position="160"/>
    </location>
    <ligand>
        <name>substrate</name>
    </ligand>
</feature>
<dbReference type="SUPFAM" id="SSF51604">
    <property type="entry name" value="Enolase C-terminal domain-like"/>
    <property type="match status" value="1"/>
</dbReference>
<dbReference type="InterPro" id="IPR000941">
    <property type="entry name" value="Enolase"/>
</dbReference>
<dbReference type="GO" id="GO:0006096">
    <property type="term" value="P:glycolytic process"/>
    <property type="evidence" value="ECO:0007669"/>
    <property type="project" value="UniProtKB-UniPathway"/>
</dbReference>
<evidence type="ECO:0000256" key="7">
    <source>
        <dbReference type="PIRSR" id="PIRSR001400-1"/>
    </source>
</evidence>
<evidence type="ECO:0000256" key="1">
    <source>
        <dbReference type="ARBA" id="ARBA00005031"/>
    </source>
</evidence>
<evidence type="ECO:0000256" key="3">
    <source>
        <dbReference type="ARBA" id="ARBA00012058"/>
    </source>
</evidence>
<keyword evidence="6" id="KW-0456">Lyase</keyword>
<feature type="active site" description="Proton donor" evidence="7">
    <location>
        <position position="211"/>
    </location>
</feature>
<proteinExistence type="inferred from homology"/>